<protein>
    <submittedName>
        <fullName evidence="1">Uncharacterized protein</fullName>
    </submittedName>
</protein>
<dbReference type="EMBL" id="JBIYSL010000001">
    <property type="protein sequence ID" value="MFK0521573.1"/>
    <property type="molecule type" value="Genomic_DNA"/>
</dbReference>
<evidence type="ECO:0000313" key="2">
    <source>
        <dbReference type="Proteomes" id="UP001618531"/>
    </source>
</evidence>
<reference evidence="1 2" key="1">
    <citation type="submission" date="2024-11" db="EMBL/GenBank/DDBJ databases">
        <title>Identification and Characterization of a Novel Fosfomycin Bacillithiol Transferase FosB8 in Paenibacillus illinoisensis.</title>
        <authorList>
            <person name="Lu W."/>
        </authorList>
    </citation>
    <scope>NUCLEOTIDE SEQUENCE [LARGE SCALE GENOMIC DNA]</scope>
    <source>
        <strain evidence="1 2">WP77</strain>
    </source>
</reference>
<evidence type="ECO:0000313" key="1">
    <source>
        <dbReference type="EMBL" id="MFK0521573.1"/>
    </source>
</evidence>
<organism evidence="1 2">
    <name type="scientific">Paenibacillus illinoisensis</name>
    <dbReference type="NCBI Taxonomy" id="59845"/>
    <lineage>
        <taxon>Bacteria</taxon>
        <taxon>Bacillati</taxon>
        <taxon>Bacillota</taxon>
        <taxon>Bacilli</taxon>
        <taxon>Bacillales</taxon>
        <taxon>Paenibacillaceae</taxon>
        <taxon>Paenibacillus</taxon>
    </lineage>
</organism>
<sequence>MSQVRLSIPVGMLVENLLTSGEPIETIIDRLQRRDLAPLLSKIKEPTMDLEERLQTAEEAAEDWAEALRSGYEFKFLHINGLKRVLDFRFDRKSDRDYSQEELTLRHIQLSAQEIEMLRMLIGRQWDVVEEENNEAGAALSTDTLTLVGIKLKYQ</sequence>
<proteinExistence type="predicted"/>
<keyword evidence="2" id="KW-1185">Reference proteome</keyword>
<dbReference type="RefSeq" id="WP_402871805.1">
    <property type="nucleotide sequence ID" value="NZ_JBIYSL010000001.1"/>
</dbReference>
<name>A0ABW8HQL3_9BACL</name>
<dbReference type="Proteomes" id="UP001618531">
    <property type="component" value="Unassembled WGS sequence"/>
</dbReference>
<comment type="caution">
    <text evidence="1">The sequence shown here is derived from an EMBL/GenBank/DDBJ whole genome shotgun (WGS) entry which is preliminary data.</text>
</comment>
<gene>
    <name evidence="1" type="ORF">ACINKY_05120</name>
</gene>
<accession>A0ABW8HQL3</accession>